<evidence type="ECO:0000256" key="1">
    <source>
        <dbReference type="SAM" id="MobiDB-lite"/>
    </source>
</evidence>
<evidence type="ECO:0000313" key="4">
    <source>
        <dbReference type="Proteomes" id="UP000076078"/>
    </source>
</evidence>
<proteinExistence type="predicted"/>
<protein>
    <submittedName>
        <fullName evidence="3">Uncharacterized protein</fullName>
    </submittedName>
</protein>
<name>A0A151Z5I5_TIELA</name>
<feature type="region of interest" description="Disordered" evidence="1">
    <location>
        <begin position="1"/>
        <end position="37"/>
    </location>
</feature>
<dbReference type="InParanoid" id="A0A151Z5I5"/>
<evidence type="ECO:0000256" key="2">
    <source>
        <dbReference type="SAM" id="Phobius"/>
    </source>
</evidence>
<comment type="caution">
    <text evidence="3">The sequence shown here is derived from an EMBL/GenBank/DDBJ whole genome shotgun (WGS) entry which is preliminary data.</text>
</comment>
<keyword evidence="2" id="KW-1133">Transmembrane helix</keyword>
<sequence>MSDKKPNNYKSSMNEVKDKVKKTILENNNNVDKKNSYKPYKSFSSYFQQKHRDNPKELPENIKFNMTEIYKGFNRMSGYALGIAASIGLVYFVGFTIFDKLKHSNDTKKIQN</sequence>
<feature type="transmembrane region" description="Helical" evidence="2">
    <location>
        <begin position="79"/>
        <end position="98"/>
    </location>
</feature>
<accession>A0A151Z5I5</accession>
<dbReference type="Proteomes" id="UP000076078">
    <property type="component" value="Unassembled WGS sequence"/>
</dbReference>
<dbReference type="AlphaFoldDB" id="A0A151Z5I5"/>
<keyword evidence="4" id="KW-1185">Reference proteome</keyword>
<keyword evidence="2" id="KW-0472">Membrane</keyword>
<feature type="compositionally biased region" description="Basic and acidic residues" evidence="1">
    <location>
        <begin position="15"/>
        <end position="24"/>
    </location>
</feature>
<gene>
    <name evidence="3" type="ORF">DLAC_09888</name>
</gene>
<evidence type="ECO:0000313" key="3">
    <source>
        <dbReference type="EMBL" id="KYQ89233.1"/>
    </source>
</evidence>
<dbReference type="EMBL" id="LODT01000041">
    <property type="protein sequence ID" value="KYQ89233.1"/>
    <property type="molecule type" value="Genomic_DNA"/>
</dbReference>
<organism evidence="3 4">
    <name type="scientific">Tieghemostelium lacteum</name>
    <name type="common">Slime mold</name>
    <name type="synonym">Dictyostelium lacteum</name>
    <dbReference type="NCBI Taxonomy" id="361077"/>
    <lineage>
        <taxon>Eukaryota</taxon>
        <taxon>Amoebozoa</taxon>
        <taxon>Evosea</taxon>
        <taxon>Eumycetozoa</taxon>
        <taxon>Dictyostelia</taxon>
        <taxon>Dictyosteliales</taxon>
        <taxon>Raperosteliaceae</taxon>
        <taxon>Tieghemostelium</taxon>
    </lineage>
</organism>
<reference evidence="3 4" key="1">
    <citation type="submission" date="2015-12" db="EMBL/GenBank/DDBJ databases">
        <title>Dictyostelia acquired genes for synthesis and detection of signals that induce cell-type specialization by lateral gene transfer from prokaryotes.</title>
        <authorList>
            <person name="Gloeckner G."/>
            <person name="Schaap P."/>
        </authorList>
    </citation>
    <scope>NUCLEOTIDE SEQUENCE [LARGE SCALE GENOMIC DNA]</scope>
    <source>
        <strain evidence="3 4">TK</strain>
    </source>
</reference>
<dbReference type="OrthoDB" id="10627342at2759"/>
<keyword evidence="2" id="KW-0812">Transmembrane</keyword>